<evidence type="ECO:0000313" key="3">
    <source>
        <dbReference type="EMBL" id="CAG6770894.1"/>
    </source>
</evidence>
<dbReference type="AlphaFoldDB" id="A0A8D9EZL7"/>
<accession>A0A8D9EZL7</accession>
<protein>
    <recommendedName>
        <fullName evidence="2">Cas12f1-like TNB domain-containing protein</fullName>
    </recommendedName>
</protein>
<reference evidence="3" key="1">
    <citation type="submission" date="2021-05" db="EMBL/GenBank/DDBJ databases">
        <authorList>
            <person name="Alioto T."/>
            <person name="Alioto T."/>
            <person name="Gomez Garrido J."/>
        </authorList>
    </citation>
    <scope>NUCLEOTIDE SEQUENCE</scope>
</reference>
<evidence type="ECO:0000256" key="1">
    <source>
        <dbReference type="ARBA" id="ARBA00023125"/>
    </source>
</evidence>
<name>A0A8D9EZL7_9HEMI</name>
<dbReference type="InterPro" id="IPR010095">
    <property type="entry name" value="Cas12f1-like_TNB"/>
</dbReference>
<keyword evidence="1" id="KW-0238">DNA-binding</keyword>
<dbReference type="Pfam" id="PF07282">
    <property type="entry name" value="Cas12f1-like_TNB"/>
    <property type="match status" value="1"/>
</dbReference>
<dbReference type="EMBL" id="HBUF01583163">
    <property type="protein sequence ID" value="CAG6770894.1"/>
    <property type="molecule type" value="Transcribed_RNA"/>
</dbReference>
<feature type="domain" description="Cas12f1-like TNB" evidence="2">
    <location>
        <begin position="22"/>
        <end position="87"/>
    </location>
</feature>
<proteinExistence type="predicted"/>
<organism evidence="3">
    <name type="scientific">Cacopsylla melanoneura</name>
    <dbReference type="NCBI Taxonomy" id="428564"/>
    <lineage>
        <taxon>Eukaryota</taxon>
        <taxon>Metazoa</taxon>
        <taxon>Ecdysozoa</taxon>
        <taxon>Arthropoda</taxon>
        <taxon>Hexapoda</taxon>
        <taxon>Insecta</taxon>
        <taxon>Pterygota</taxon>
        <taxon>Neoptera</taxon>
        <taxon>Paraneoptera</taxon>
        <taxon>Hemiptera</taxon>
        <taxon>Sternorrhyncha</taxon>
        <taxon>Psylloidea</taxon>
        <taxon>Psyllidae</taxon>
        <taxon>Psyllinae</taxon>
        <taxon>Cacopsylla</taxon>
    </lineage>
</organism>
<sequence>MDTASFRGRKFAHSSFIQHLRATAGVQAVYNADEAYTSKFCCHCAAAAAAAEATTPMLTPIVFPKDCRYGFCTKCRRGVDRDENGARKQQQQQQDKKRITLNAGMKKLWLIFPKSKKILVKILLV</sequence>
<evidence type="ECO:0000259" key="2">
    <source>
        <dbReference type="Pfam" id="PF07282"/>
    </source>
</evidence>